<dbReference type="STRING" id="1798680.A3J66_00870"/>
<dbReference type="Proteomes" id="UP000176282">
    <property type="component" value="Unassembled WGS sequence"/>
</dbReference>
<organism evidence="6 7">
    <name type="scientific">Candidatus Magasanikbacteria bacterium RIFCSPHIGHO2_02_FULL_47_14</name>
    <dbReference type="NCBI Taxonomy" id="1798680"/>
    <lineage>
        <taxon>Bacteria</taxon>
        <taxon>Candidatus Magasanikiibacteriota</taxon>
    </lineage>
</organism>
<evidence type="ECO:0000313" key="6">
    <source>
        <dbReference type="EMBL" id="OGH67746.1"/>
    </source>
</evidence>
<dbReference type="Gene3D" id="3.20.20.70">
    <property type="entry name" value="Aldolase class I"/>
    <property type="match status" value="1"/>
</dbReference>
<feature type="domain" description="Radical SAM core" evidence="5">
    <location>
        <begin position="1"/>
        <end position="218"/>
    </location>
</feature>
<dbReference type="EMBL" id="MFQB01000026">
    <property type="protein sequence ID" value="OGH67746.1"/>
    <property type="molecule type" value="Genomic_DNA"/>
</dbReference>
<gene>
    <name evidence="6" type="ORF">A3J66_00870</name>
</gene>
<dbReference type="GO" id="GO:0003824">
    <property type="term" value="F:catalytic activity"/>
    <property type="evidence" value="ECO:0007669"/>
    <property type="project" value="InterPro"/>
</dbReference>
<comment type="caution">
    <text evidence="6">The sequence shown here is derived from an EMBL/GenBank/DDBJ whole genome shotgun (WGS) entry which is preliminary data.</text>
</comment>
<accession>A0A1F6M7Z9</accession>
<dbReference type="SFLD" id="SFLDS00029">
    <property type="entry name" value="Radical_SAM"/>
    <property type="match status" value="1"/>
</dbReference>
<dbReference type="InterPro" id="IPR050377">
    <property type="entry name" value="Radical_SAM_PqqE_MftC-like"/>
</dbReference>
<evidence type="ECO:0000256" key="2">
    <source>
        <dbReference type="ARBA" id="ARBA00022723"/>
    </source>
</evidence>
<name>A0A1F6M7Z9_9BACT</name>
<evidence type="ECO:0000313" key="7">
    <source>
        <dbReference type="Proteomes" id="UP000176282"/>
    </source>
</evidence>
<dbReference type="CDD" id="cd21109">
    <property type="entry name" value="SPASM"/>
    <property type="match status" value="1"/>
</dbReference>
<protein>
    <recommendedName>
        <fullName evidence="5">Radical SAM core domain-containing protein</fullName>
    </recommendedName>
</protein>
<reference evidence="6 7" key="1">
    <citation type="journal article" date="2016" name="Nat. Commun.">
        <title>Thousands of microbial genomes shed light on interconnected biogeochemical processes in an aquifer system.</title>
        <authorList>
            <person name="Anantharaman K."/>
            <person name="Brown C.T."/>
            <person name="Hug L.A."/>
            <person name="Sharon I."/>
            <person name="Castelle C.J."/>
            <person name="Probst A.J."/>
            <person name="Thomas B.C."/>
            <person name="Singh A."/>
            <person name="Wilkins M.J."/>
            <person name="Karaoz U."/>
            <person name="Brodie E.L."/>
            <person name="Williams K.H."/>
            <person name="Hubbard S.S."/>
            <person name="Banfield J.F."/>
        </authorList>
    </citation>
    <scope>NUCLEOTIDE SEQUENCE [LARGE SCALE GENOMIC DNA]</scope>
</reference>
<dbReference type="InterPro" id="IPR058240">
    <property type="entry name" value="rSAM_sf"/>
</dbReference>
<dbReference type="InterPro" id="IPR013785">
    <property type="entry name" value="Aldolase_TIM"/>
</dbReference>
<dbReference type="AlphaFoldDB" id="A0A1F6M7Z9"/>
<dbReference type="SFLD" id="SFLDG01067">
    <property type="entry name" value="SPASM/twitch_domain_containing"/>
    <property type="match status" value="1"/>
</dbReference>
<dbReference type="GO" id="GO:0046872">
    <property type="term" value="F:metal ion binding"/>
    <property type="evidence" value="ECO:0007669"/>
    <property type="project" value="UniProtKB-KW"/>
</dbReference>
<dbReference type="PANTHER" id="PTHR11228">
    <property type="entry name" value="RADICAL SAM DOMAIN PROTEIN"/>
    <property type="match status" value="1"/>
</dbReference>
<evidence type="ECO:0000256" key="1">
    <source>
        <dbReference type="ARBA" id="ARBA00022691"/>
    </source>
</evidence>
<sequence>MSRVSVQWEVTNRCNLRCKHCLPLSGDPRPNELSPQEAKVALAKFQSVGATLISFTGGEAFFRPDFPDLILEVVKMGMQASVITNATLLNGETLLFVQEHVRDLAISLDGATASTNDFIRGKGTFNKTLSALQSCRELNIPVRLNVTITKANIGELTELARIAAKFCPLGVFFSEMNVAGRALQFRNDLALSDADRKALPVSVAEVVQTVLEETLSPPDDDCWVDSTTLFMTAEGNLYSCIEIFQRRPELSIGNIRSLDMEQWQRESAWRLNGHKKKCCYGVYVSEHAVFVSNRSPICAFSPERGAG</sequence>
<dbReference type="GO" id="GO:0051539">
    <property type="term" value="F:4 iron, 4 sulfur cluster binding"/>
    <property type="evidence" value="ECO:0007669"/>
    <property type="project" value="UniProtKB-KW"/>
</dbReference>
<evidence type="ECO:0000259" key="5">
    <source>
        <dbReference type="PROSITE" id="PS51918"/>
    </source>
</evidence>
<dbReference type="InterPro" id="IPR007197">
    <property type="entry name" value="rSAM"/>
</dbReference>
<keyword evidence="4" id="KW-0411">Iron-sulfur</keyword>
<proteinExistence type="predicted"/>
<dbReference type="SFLD" id="SFLDG01386">
    <property type="entry name" value="main_SPASM_domain-containing"/>
    <property type="match status" value="1"/>
</dbReference>
<keyword evidence="1" id="KW-0949">S-adenosyl-L-methionine</keyword>
<dbReference type="SUPFAM" id="SSF102114">
    <property type="entry name" value="Radical SAM enzymes"/>
    <property type="match status" value="1"/>
</dbReference>
<dbReference type="PROSITE" id="PS51918">
    <property type="entry name" value="RADICAL_SAM"/>
    <property type="match status" value="1"/>
</dbReference>
<dbReference type="CDD" id="cd01335">
    <property type="entry name" value="Radical_SAM"/>
    <property type="match status" value="1"/>
</dbReference>
<dbReference type="Pfam" id="PF04055">
    <property type="entry name" value="Radical_SAM"/>
    <property type="match status" value="1"/>
</dbReference>
<keyword evidence="2" id="KW-0479">Metal-binding</keyword>
<evidence type="ECO:0000256" key="4">
    <source>
        <dbReference type="ARBA" id="ARBA00023014"/>
    </source>
</evidence>
<evidence type="ECO:0000256" key="3">
    <source>
        <dbReference type="ARBA" id="ARBA00023004"/>
    </source>
</evidence>
<keyword evidence="3" id="KW-0408">Iron</keyword>
<dbReference type="PANTHER" id="PTHR11228:SF7">
    <property type="entry name" value="PQQA PEPTIDE CYCLASE"/>
    <property type="match status" value="1"/>
</dbReference>